<dbReference type="SUPFAM" id="SSF51182">
    <property type="entry name" value="RmlC-like cupins"/>
    <property type="match status" value="1"/>
</dbReference>
<dbReference type="PROSITE" id="PS50943">
    <property type="entry name" value="HTH_CROC1"/>
    <property type="match status" value="1"/>
</dbReference>
<gene>
    <name evidence="3" type="ORF">GCM10017576_02810</name>
</gene>
<dbReference type="InterPro" id="IPR013096">
    <property type="entry name" value="Cupin_2"/>
</dbReference>
<dbReference type="GO" id="GO:0003677">
    <property type="term" value="F:DNA binding"/>
    <property type="evidence" value="ECO:0007669"/>
    <property type="project" value="UniProtKB-KW"/>
</dbReference>
<dbReference type="Pfam" id="PF01381">
    <property type="entry name" value="HTH_3"/>
    <property type="match status" value="1"/>
</dbReference>
<dbReference type="PANTHER" id="PTHR46797:SF1">
    <property type="entry name" value="METHYLPHOSPHONATE SYNTHASE"/>
    <property type="match status" value="1"/>
</dbReference>
<evidence type="ECO:0000313" key="4">
    <source>
        <dbReference type="Proteomes" id="UP001142462"/>
    </source>
</evidence>
<keyword evidence="1" id="KW-0238">DNA-binding</keyword>
<dbReference type="GO" id="GO:0003700">
    <property type="term" value="F:DNA-binding transcription factor activity"/>
    <property type="evidence" value="ECO:0007669"/>
    <property type="project" value="TreeGrafter"/>
</dbReference>
<keyword evidence="4" id="KW-1185">Reference proteome</keyword>
<dbReference type="Gene3D" id="2.60.120.10">
    <property type="entry name" value="Jelly Rolls"/>
    <property type="match status" value="1"/>
</dbReference>
<protein>
    <submittedName>
        <fullName evidence="3">XRE family transcriptional regulator</fullName>
    </submittedName>
</protein>
<dbReference type="InterPro" id="IPR001387">
    <property type="entry name" value="Cro/C1-type_HTH"/>
</dbReference>
<dbReference type="Pfam" id="PF07883">
    <property type="entry name" value="Cupin_2"/>
    <property type="match status" value="1"/>
</dbReference>
<dbReference type="CDD" id="cd02209">
    <property type="entry name" value="cupin_XRE_C"/>
    <property type="match status" value="1"/>
</dbReference>
<dbReference type="Proteomes" id="UP001142462">
    <property type="component" value="Unassembled WGS sequence"/>
</dbReference>
<proteinExistence type="predicted"/>
<dbReference type="SUPFAM" id="SSF47413">
    <property type="entry name" value="lambda repressor-like DNA-binding domains"/>
    <property type="match status" value="1"/>
</dbReference>
<dbReference type="InterPro" id="IPR011051">
    <property type="entry name" value="RmlC_Cupin_sf"/>
</dbReference>
<comment type="caution">
    <text evidence="3">The sequence shown here is derived from an EMBL/GenBank/DDBJ whole genome shotgun (WGS) entry which is preliminary data.</text>
</comment>
<dbReference type="AlphaFoldDB" id="A0A9W6H0A9"/>
<dbReference type="PANTHER" id="PTHR46797">
    <property type="entry name" value="HTH-TYPE TRANSCRIPTIONAL REGULATOR"/>
    <property type="match status" value="1"/>
</dbReference>
<evidence type="ECO:0000256" key="1">
    <source>
        <dbReference type="ARBA" id="ARBA00023125"/>
    </source>
</evidence>
<dbReference type="EMBL" id="BSEJ01000001">
    <property type="protein sequence ID" value="GLJ60152.1"/>
    <property type="molecule type" value="Genomic_DNA"/>
</dbReference>
<accession>A0A9W6H0A9</accession>
<dbReference type="SMART" id="SM00530">
    <property type="entry name" value="HTH_XRE"/>
    <property type="match status" value="1"/>
</dbReference>
<dbReference type="GO" id="GO:0005829">
    <property type="term" value="C:cytosol"/>
    <property type="evidence" value="ECO:0007669"/>
    <property type="project" value="TreeGrafter"/>
</dbReference>
<sequence>MDVTTTALSAAIGARVRQERQARRWTLDALAETAGVSRRMLVNVEQGATNPSVGILLRISQALGIGLPALVENPQVAAVKVTRRGEGSILWRGDRGGVGVLLSGTESPDVLELWDWTVQPGERHESEEHATGTKELLQVLDGDIEVTVGEQTHPLATGDVIAFSGDAPHAYANPGSAPARFTLSVFEPGVGSPKASETHGD</sequence>
<dbReference type="InterPro" id="IPR014710">
    <property type="entry name" value="RmlC-like_jellyroll"/>
</dbReference>
<dbReference type="CDD" id="cd00093">
    <property type="entry name" value="HTH_XRE"/>
    <property type="match status" value="1"/>
</dbReference>
<dbReference type="Gene3D" id="1.10.260.40">
    <property type="entry name" value="lambda repressor-like DNA-binding domains"/>
    <property type="match status" value="1"/>
</dbReference>
<feature type="domain" description="HTH cro/C1-type" evidence="2">
    <location>
        <begin position="16"/>
        <end position="70"/>
    </location>
</feature>
<organism evidence="3 4">
    <name type="scientific">Microbacterium barkeri</name>
    <dbReference type="NCBI Taxonomy" id="33917"/>
    <lineage>
        <taxon>Bacteria</taxon>
        <taxon>Bacillati</taxon>
        <taxon>Actinomycetota</taxon>
        <taxon>Actinomycetes</taxon>
        <taxon>Micrococcales</taxon>
        <taxon>Microbacteriaceae</taxon>
        <taxon>Microbacterium</taxon>
    </lineage>
</organism>
<reference evidence="3" key="2">
    <citation type="submission" date="2023-01" db="EMBL/GenBank/DDBJ databases">
        <authorList>
            <person name="Sun Q."/>
            <person name="Evtushenko L."/>
        </authorList>
    </citation>
    <scope>NUCLEOTIDE SEQUENCE</scope>
    <source>
        <strain evidence="3">VKM Ac-1020</strain>
    </source>
</reference>
<name>A0A9W6H0A9_9MICO</name>
<dbReference type="InterPro" id="IPR010982">
    <property type="entry name" value="Lambda_DNA-bd_dom_sf"/>
</dbReference>
<dbReference type="InterPro" id="IPR050807">
    <property type="entry name" value="TransReg_Diox_bact_type"/>
</dbReference>
<evidence type="ECO:0000313" key="3">
    <source>
        <dbReference type="EMBL" id="GLJ60152.1"/>
    </source>
</evidence>
<reference evidence="3" key="1">
    <citation type="journal article" date="2014" name="Int. J. Syst. Evol. Microbiol.">
        <title>Complete genome sequence of Corynebacterium casei LMG S-19264T (=DSM 44701T), isolated from a smear-ripened cheese.</title>
        <authorList>
            <consortium name="US DOE Joint Genome Institute (JGI-PGF)"/>
            <person name="Walter F."/>
            <person name="Albersmeier A."/>
            <person name="Kalinowski J."/>
            <person name="Ruckert C."/>
        </authorList>
    </citation>
    <scope>NUCLEOTIDE SEQUENCE</scope>
    <source>
        <strain evidence="3">VKM Ac-1020</strain>
    </source>
</reference>
<dbReference type="RefSeq" id="WP_271171879.1">
    <property type="nucleotide sequence ID" value="NZ_BSEJ01000001.1"/>
</dbReference>
<evidence type="ECO:0000259" key="2">
    <source>
        <dbReference type="PROSITE" id="PS50943"/>
    </source>
</evidence>